<sequence length="278" mass="28564">MRLLHIAGGAPAVPLARVGADPELAADVQARLAAAGLLDPPADGLFGPVSQWALSEFLVFWGLAGASSLDMHVASALLQADAAFPLVAGDDLAGDTVRALQAAGHWLCRHPRALNIVYVADMGLDGAPSVDATFGDARLLLRVDERGRPQLAGAWEGSLHVGGPGAVHVACGQYKSWSVGLHQGDAPYDALVQTGPVEARNANGAALAGVLGLDQHCGDDDARGGLGRCSAGGLVGRSKSGHREFMAMVRSDPRYLACKGYRFLTSVLPLEAVAGAAP</sequence>
<dbReference type="InterPro" id="IPR036365">
    <property type="entry name" value="PGBD-like_sf"/>
</dbReference>
<reference evidence="1" key="1">
    <citation type="submission" date="2020-08" db="EMBL/GenBank/DDBJ databases">
        <title>Ramlibacter sp. USB13 16S ribosomal RNA gene genome sequencing and assembly.</title>
        <authorList>
            <person name="Kang M."/>
        </authorList>
    </citation>
    <scope>NUCLEOTIDE SEQUENCE</scope>
    <source>
        <strain evidence="1">USB13</strain>
    </source>
</reference>
<comment type="caution">
    <text evidence="1">The sequence shown here is derived from an EMBL/GenBank/DDBJ whole genome shotgun (WGS) entry which is preliminary data.</text>
</comment>
<protein>
    <recommendedName>
        <fullName evidence="3">Peptidoglycan-binding protein</fullName>
    </recommendedName>
</protein>
<dbReference type="EMBL" id="JACORT010000003">
    <property type="protein sequence ID" value="MBC5783257.1"/>
    <property type="molecule type" value="Genomic_DNA"/>
</dbReference>
<gene>
    <name evidence="1" type="ORF">H8N03_09900</name>
</gene>
<dbReference type="SUPFAM" id="SSF47090">
    <property type="entry name" value="PGBD-like"/>
    <property type="match status" value="1"/>
</dbReference>
<dbReference type="Proteomes" id="UP000608513">
    <property type="component" value="Unassembled WGS sequence"/>
</dbReference>
<accession>A0A923MP50</accession>
<evidence type="ECO:0000313" key="2">
    <source>
        <dbReference type="Proteomes" id="UP000608513"/>
    </source>
</evidence>
<dbReference type="RefSeq" id="WP_187075996.1">
    <property type="nucleotide sequence ID" value="NZ_JACORT010000003.1"/>
</dbReference>
<evidence type="ECO:0008006" key="3">
    <source>
        <dbReference type="Google" id="ProtNLM"/>
    </source>
</evidence>
<name>A0A923MP50_9BURK</name>
<proteinExistence type="predicted"/>
<organism evidence="1 2">
    <name type="scientific">Ramlibacter cellulosilyticus</name>
    <dbReference type="NCBI Taxonomy" id="2764187"/>
    <lineage>
        <taxon>Bacteria</taxon>
        <taxon>Pseudomonadati</taxon>
        <taxon>Pseudomonadota</taxon>
        <taxon>Betaproteobacteria</taxon>
        <taxon>Burkholderiales</taxon>
        <taxon>Comamonadaceae</taxon>
        <taxon>Ramlibacter</taxon>
    </lineage>
</organism>
<keyword evidence="2" id="KW-1185">Reference proteome</keyword>
<evidence type="ECO:0000313" key="1">
    <source>
        <dbReference type="EMBL" id="MBC5783257.1"/>
    </source>
</evidence>
<dbReference type="AlphaFoldDB" id="A0A923MP50"/>